<protein>
    <submittedName>
        <fullName evidence="3">Uncharacterized protein</fullName>
    </submittedName>
</protein>
<organism evidence="3 4">
    <name type="scientific">Mycena venus</name>
    <dbReference type="NCBI Taxonomy" id="2733690"/>
    <lineage>
        <taxon>Eukaryota</taxon>
        <taxon>Fungi</taxon>
        <taxon>Dikarya</taxon>
        <taxon>Basidiomycota</taxon>
        <taxon>Agaricomycotina</taxon>
        <taxon>Agaricomycetes</taxon>
        <taxon>Agaricomycetidae</taxon>
        <taxon>Agaricales</taxon>
        <taxon>Marasmiineae</taxon>
        <taxon>Mycenaceae</taxon>
        <taxon>Mycena</taxon>
    </lineage>
</organism>
<feature type="compositionally biased region" description="Basic and acidic residues" evidence="1">
    <location>
        <begin position="261"/>
        <end position="271"/>
    </location>
</feature>
<evidence type="ECO:0000313" key="3">
    <source>
        <dbReference type="EMBL" id="KAF7357734.1"/>
    </source>
</evidence>
<keyword evidence="4" id="KW-1185">Reference proteome</keyword>
<feature type="transmembrane region" description="Helical" evidence="2">
    <location>
        <begin position="119"/>
        <end position="143"/>
    </location>
</feature>
<dbReference type="AlphaFoldDB" id="A0A8H6YEX9"/>
<feature type="compositionally biased region" description="Polar residues" evidence="1">
    <location>
        <begin position="246"/>
        <end position="256"/>
    </location>
</feature>
<keyword evidence="2" id="KW-0812">Transmembrane</keyword>
<keyword evidence="2" id="KW-1133">Transmembrane helix</keyword>
<feature type="transmembrane region" description="Helical" evidence="2">
    <location>
        <begin position="201"/>
        <end position="219"/>
    </location>
</feature>
<feature type="compositionally biased region" description="Polar residues" evidence="1">
    <location>
        <begin position="272"/>
        <end position="287"/>
    </location>
</feature>
<comment type="caution">
    <text evidence="3">The sequence shown here is derived from an EMBL/GenBank/DDBJ whole genome shotgun (WGS) entry which is preliminary data.</text>
</comment>
<keyword evidence="2" id="KW-0472">Membrane</keyword>
<sequence length="287" mass="31675">MYLLSAAYWGYTIVYVANLLRLHIDVPLKPLPDHDEFSKWFPLLNAIVMINFVLSDGVVLWRAWVITPPTRKMRKYLWVTMCFVALTASMIVAVVQSPIKNLAKDNLGYLKSTIDVLQVSTGMFSLISNLSATAVVGITAWRYRRALHNAFKDDETTTQSDKILALVVEVGSFYCLSTLIVLLASLIRLPLGTVGDLYGPINIHIAGAYPPAVILLVSMKRSLSDAAFSNTGKNGRSTPLPPLQFASENVSPTTTIGGDPDVIHQVEKTEPKPNQMSRFSDSSFDQV</sequence>
<evidence type="ECO:0000256" key="1">
    <source>
        <dbReference type="SAM" id="MobiDB-lite"/>
    </source>
</evidence>
<dbReference type="Proteomes" id="UP000620124">
    <property type="component" value="Unassembled WGS sequence"/>
</dbReference>
<accession>A0A8H6YEX9</accession>
<proteinExistence type="predicted"/>
<gene>
    <name evidence="3" type="ORF">MVEN_00819300</name>
</gene>
<name>A0A8H6YEX9_9AGAR</name>
<evidence type="ECO:0000313" key="4">
    <source>
        <dbReference type="Proteomes" id="UP000620124"/>
    </source>
</evidence>
<feature type="transmembrane region" description="Helical" evidence="2">
    <location>
        <begin position="44"/>
        <end position="64"/>
    </location>
</feature>
<feature type="transmembrane region" description="Helical" evidence="2">
    <location>
        <begin position="163"/>
        <end position="189"/>
    </location>
</feature>
<feature type="transmembrane region" description="Helical" evidence="2">
    <location>
        <begin position="7"/>
        <end position="24"/>
    </location>
</feature>
<dbReference type="OrthoDB" id="3259206at2759"/>
<feature type="transmembrane region" description="Helical" evidence="2">
    <location>
        <begin position="76"/>
        <end position="99"/>
    </location>
</feature>
<feature type="region of interest" description="Disordered" evidence="1">
    <location>
        <begin position="228"/>
        <end position="287"/>
    </location>
</feature>
<evidence type="ECO:0000256" key="2">
    <source>
        <dbReference type="SAM" id="Phobius"/>
    </source>
</evidence>
<reference evidence="3" key="1">
    <citation type="submission" date="2020-05" db="EMBL/GenBank/DDBJ databases">
        <title>Mycena genomes resolve the evolution of fungal bioluminescence.</title>
        <authorList>
            <person name="Tsai I.J."/>
        </authorList>
    </citation>
    <scope>NUCLEOTIDE SEQUENCE</scope>
    <source>
        <strain evidence="3">CCC161011</strain>
    </source>
</reference>
<dbReference type="EMBL" id="JACAZI010000006">
    <property type="protein sequence ID" value="KAF7357734.1"/>
    <property type="molecule type" value="Genomic_DNA"/>
</dbReference>
<feature type="compositionally biased region" description="Polar residues" evidence="1">
    <location>
        <begin position="228"/>
        <end position="237"/>
    </location>
</feature>